<name>A0A0K2TQG7_LEPSM</name>
<dbReference type="AlphaFoldDB" id="A0A0K2TQG7"/>
<proteinExistence type="predicted"/>
<accession>A0A0K2TQG7</accession>
<dbReference type="EMBL" id="HACA01010902">
    <property type="protein sequence ID" value="CDW28263.1"/>
    <property type="molecule type" value="Transcribed_RNA"/>
</dbReference>
<protein>
    <submittedName>
        <fullName evidence="1">Uncharacterized protein</fullName>
    </submittedName>
</protein>
<evidence type="ECO:0000313" key="1">
    <source>
        <dbReference type="EMBL" id="CDW28263.1"/>
    </source>
</evidence>
<organism evidence="1">
    <name type="scientific">Lepeophtheirus salmonis</name>
    <name type="common">Salmon louse</name>
    <name type="synonym">Caligus salmonis</name>
    <dbReference type="NCBI Taxonomy" id="72036"/>
    <lineage>
        <taxon>Eukaryota</taxon>
        <taxon>Metazoa</taxon>
        <taxon>Ecdysozoa</taxon>
        <taxon>Arthropoda</taxon>
        <taxon>Crustacea</taxon>
        <taxon>Multicrustacea</taxon>
        <taxon>Hexanauplia</taxon>
        <taxon>Copepoda</taxon>
        <taxon>Siphonostomatoida</taxon>
        <taxon>Caligidae</taxon>
        <taxon>Lepeophtheirus</taxon>
    </lineage>
</organism>
<sequence length="28" mass="3380">MMIVASHIFIELFKPKSYLQTFNCQYNL</sequence>
<reference evidence="1" key="1">
    <citation type="submission" date="2014-05" db="EMBL/GenBank/DDBJ databases">
        <authorList>
            <person name="Chronopoulou M."/>
        </authorList>
    </citation>
    <scope>NUCLEOTIDE SEQUENCE</scope>
    <source>
        <tissue evidence="1">Whole organism</tissue>
    </source>
</reference>